<dbReference type="SUPFAM" id="SSF51905">
    <property type="entry name" value="FAD/NAD(P)-binding domain"/>
    <property type="match status" value="1"/>
</dbReference>
<evidence type="ECO:0008006" key="7">
    <source>
        <dbReference type="Google" id="ProtNLM"/>
    </source>
</evidence>
<evidence type="ECO:0000256" key="1">
    <source>
        <dbReference type="ARBA" id="ARBA00022630"/>
    </source>
</evidence>
<dbReference type="PANTHER" id="PTHR43539:SF68">
    <property type="entry name" value="FLAVIN-BINDING MONOOXYGENASE-LIKE PROTEIN (AFU_ORTHOLOGUE AFUA_4G09220)"/>
    <property type="match status" value="1"/>
</dbReference>
<dbReference type="Pfam" id="PF00743">
    <property type="entry name" value="FMO-like"/>
    <property type="match status" value="1"/>
</dbReference>
<dbReference type="InterPro" id="IPR050982">
    <property type="entry name" value="Auxin_biosynth/cation_transpt"/>
</dbReference>
<accession>K5W8F1</accession>
<keyword evidence="6" id="KW-1185">Reference proteome</keyword>
<feature type="region of interest" description="Disordered" evidence="4">
    <location>
        <begin position="1"/>
        <end position="23"/>
    </location>
</feature>
<dbReference type="OrthoDB" id="74360at2759"/>
<proteinExistence type="predicted"/>
<keyword evidence="1" id="KW-0285">Flavoprotein</keyword>
<dbReference type="KEGG" id="pco:PHACADRAFT_109630"/>
<dbReference type="GO" id="GO:0050660">
    <property type="term" value="F:flavin adenine dinucleotide binding"/>
    <property type="evidence" value="ECO:0007669"/>
    <property type="project" value="InterPro"/>
</dbReference>
<dbReference type="RefSeq" id="XP_007389701.1">
    <property type="nucleotide sequence ID" value="XM_007389639.1"/>
</dbReference>
<name>K5W8F1_PHACS</name>
<gene>
    <name evidence="5" type="ORF">PHACADRAFT_109630</name>
</gene>
<dbReference type="GO" id="GO:0050661">
    <property type="term" value="F:NADP binding"/>
    <property type="evidence" value="ECO:0007669"/>
    <property type="project" value="InterPro"/>
</dbReference>
<reference evidence="5 6" key="1">
    <citation type="journal article" date="2012" name="BMC Genomics">
        <title>Comparative genomics of the white-rot fungi, Phanerochaete carnosa and P. chrysosporium, to elucidate the genetic basis of the distinct wood types they colonize.</title>
        <authorList>
            <person name="Suzuki H."/>
            <person name="MacDonald J."/>
            <person name="Syed K."/>
            <person name="Salamov A."/>
            <person name="Hori C."/>
            <person name="Aerts A."/>
            <person name="Henrissat B."/>
            <person name="Wiebenga A."/>
            <person name="vanKuyk P.A."/>
            <person name="Barry K."/>
            <person name="Lindquist E."/>
            <person name="LaButti K."/>
            <person name="Lapidus A."/>
            <person name="Lucas S."/>
            <person name="Coutinho P."/>
            <person name="Gong Y."/>
            <person name="Samejima M."/>
            <person name="Mahadevan R."/>
            <person name="Abou-Zaid M."/>
            <person name="de Vries R.P."/>
            <person name="Igarashi K."/>
            <person name="Yadav J.S."/>
            <person name="Grigoriev I.V."/>
            <person name="Master E.R."/>
        </authorList>
    </citation>
    <scope>NUCLEOTIDE SEQUENCE [LARGE SCALE GENOMIC DNA]</scope>
    <source>
        <strain evidence="5 6">HHB-10118-sp</strain>
    </source>
</reference>
<dbReference type="AlphaFoldDB" id="K5W8F1"/>
<dbReference type="GeneID" id="18907603"/>
<dbReference type="Proteomes" id="UP000008370">
    <property type="component" value="Unassembled WGS sequence"/>
</dbReference>
<evidence type="ECO:0000256" key="2">
    <source>
        <dbReference type="ARBA" id="ARBA00022827"/>
    </source>
</evidence>
<keyword evidence="2" id="KW-0274">FAD</keyword>
<dbReference type="HOGENOM" id="CLU_015676_1_0_1"/>
<sequence>MSADDTSSEASLPTFASLGATPPENPNAQAIAREWVSAVALLVAHNDIPELVSSFLHPTPWWRDVFALTWDLRTFHGRAQVQTFLTDRLTESGFGALAYTKAFYQRVFPDVAWILVHFSFATRVATGRGTARLVFCADGLWRALVVSTHLDGLKGYPERLTNADRDFRMDQVSWTVRREREREFVDGDPEVLVIGAGHAGLDVAARLKHFGISHLVVEKHARVGDNWRTRYDALTLHDPIWANNLPYIPFPQSWPTFPSSKQIANWLELYVEALELNVWLSSEAVHAARNAQTNKWDVVVRRADGTERILHVDHVVLGQGFTFKKTVFPGQESFQGQLMHSTEFKSAQGLSGKRVVVIGACTSAHDISSDCADNDADVTMVQRSSTYVLSINPGLLSLMPASDWEQNPHDDIDLNSHSLPFKFQWPMAERAAAHVRALDRDILDGLVRAGYTLRNGGEHDYGVYHLFITRGGGYYIDNGACRKIIDGKIKVKSGVEVERITPSGVVFTEGTELPADIIVVATGFDDVRVPIRNLLGEPAGAAVPPLWGLNAEGELKGPWRELQNLPNMWLMMGNFGWCRYFSKILALQIKAKQEGLYGTRYAAPAER</sequence>
<evidence type="ECO:0000256" key="3">
    <source>
        <dbReference type="ARBA" id="ARBA00023002"/>
    </source>
</evidence>
<keyword evidence="3" id="KW-0560">Oxidoreductase</keyword>
<dbReference type="InterPro" id="IPR020946">
    <property type="entry name" value="Flavin_mOase-like"/>
</dbReference>
<dbReference type="Pfam" id="PF13450">
    <property type="entry name" value="NAD_binding_8"/>
    <property type="match status" value="1"/>
</dbReference>
<dbReference type="InterPro" id="IPR036188">
    <property type="entry name" value="FAD/NAD-bd_sf"/>
</dbReference>
<evidence type="ECO:0000256" key="4">
    <source>
        <dbReference type="SAM" id="MobiDB-lite"/>
    </source>
</evidence>
<dbReference type="GO" id="GO:0004499">
    <property type="term" value="F:N,N-dimethylaniline monooxygenase activity"/>
    <property type="evidence" value="ECO:0007669"/>
    <property type="project" value="InterPro"/>
</dbReference>
<dbReference type="InParanoid" id="K5W8F1"/>
<dbReference type="Gene3D" id="3.50.50.60">
    <property type="entry name" value="FAD/NAD(P)-binding domain"/>
    <property type="match status" value="1"/>
</dbReference>
<dbReference type="EMBL" id="JH930468">
    <property type="protein sequence ID" value="EKM60228.1"/>
    <property type="molecule type" value="Genomic_DNA"/>
</dbReference>
<dbReference type="PANTHER" id="PTHR43539">
    <property type="entry name" value="FLAVIN-BINDING MONOOXYGENASE-LIKE PROTEIN (AFU_ORTHOLOGUE AFUA_4G09220)"/>
    <property type="match status" value="1"/>
</dbReference>
<feature type="compositionally biased region" description="Polar residues" evidence="4">
    <location>
        <begin position="1"/>
        <end position="11"/>
    </location>
</feature>
<protein>
    <recommendedName>
        <fullName evidence="7">FAD/NAD(P)-binding domain-containing protein</fullName>
    </recommendedName>
</protein>
<evidence type="ECO:0000313" key="5">
    <source>
        <dbReference type="EMBL" id="EKM60228.1"/>
    </source>
</evidence>
<organism evidence="5 6">
    <name type="scientific">Phanerochaete carnosa (strain HHB-10118-sp)</name>
    <name type="common">White-rot fungus</name>
    <name type="synonym">Peniophora carnosa</name>
    <dbReference type="NCBI Taxonomy" id="650164"/>
    <lineage>
        <taxon>Eukaryota</taxon>
        <taxon>Fungi</taxon>
        <taxon>Dikarya</taxon>
        <taxon>Basidiomycota</taxon>
        <taxon>Agaricomycotina</taxon>
        <taxon>Agaricomycetes</taxon>
        <taxon>Polyporales</taxon>
        <taxon>Phanerochaetaceae</taxon>
        <taxon>Phanerochaete</taxon>
    </lineage>
</organism>
<evidence type="ECO:0000313" key="6">
    <source>
        <dbReference type="Proteomes" id="UP000008370"/>
    </source>
</evidence>